<evidence type="ECO:0000313" key="2">
    <source>
        <dbReference type="Proteomes" id="UP000694018"/>
    </source>
</evidence>
<gene>
    <name evidence="1" type="ORF">J5U23_00213</name>
</gene>
<protein>
    <submittedName>
        <fullName evidence="1">Uncharacterized protein</fullName>
    </submittedName>
</protein>
<reference evidence="1" key="1">
    <citation type="journal article" date="2021" name="Environ. Microbiol.">
        <title>New insights into the diversity and evolution of the archaeal mobilome from three complete genomes of Saccharolobus shibatae.</title>
        <authorList>
            <person name="Medvedeva S."/>
            <person name="Brandt D."/>
            <person name="Cvirkaite-Krupovic V."/>
            <person name="Liu Y."/>
            <person name="Severinov K."/>
            <person name="Ishino S."/>
            <person name="Ishino Y."/>
            <person name="Prangishvili D."/>
            <person name="Kalinowski J."/>
            <person name="Krupovic M."/>
        </authorList>
    </citation>
    <scope>NUCLEOTIDE SEQUENCE</scope>
    <source>
        <strain evidence="1">B12</strain>
    </source>
</reference>
<organism evidence="1 2">
    <name type="scientific">Saccharolobus shibatae (strain ATCC 51178 / DSM 5389 / JCM 8931 / NBRC 15437 / B12)</name>
    <name type="common">Sulfolobus shibatae</name>
    <dbReference type="NCBI Taxonomy" id="523848"/>
    <lineage>
        <taxon>Archaea</taxon>
        <taxon>Thermoproteota</taxon>
        <taxon>Thermoprotei</taxon>
        <taxon>Sulfolobales</taxon>
        <taxon>Sulfolobaceae</taxon>
        <taxon>Saccharolobus</taxon>
    </lineage>
</organism>
<dbReference type="EMBL" id="CP077717">
    <property type="protein sequence ID" value="QXJ27346.1"/>
    <property type="molecule type" value="Genomic_DNA"/>
</dbReference>
<dbReference type="AlphaFoldDB" id="A0A8F5GS27"/>
<evidence type="ECO:0000313" key="1">
    <source>
        <dbReference type="EMBL" id="QXJ27346.1"/>
    </source>
</evidence>
<name>A0A8F5GS27_SACSH</name>
<sequence>MIAANFIEKAISKYIHVIYLGKFFNYITSPPRRDTSILLNLKGE</sequence>
<dbReference type="Proteomes" id="UP000694018">
    <property type="component" value="Chromosome"/>
</dbReference>
<proteinExistence type="predicted"/>
<accession>A0A8F5GS27</accession>
<dbReference type="KEGG" id="sshi:J5U23_00213"/>